<keyword evidence="3" id="KW-0804">Transcription</keyword>
<organism evidence="5 6">
    <name type="scientific">Streptomyces boncukensis</name>
    <dbReference type="NCBI Taxonomy" id="2711219"/>
    <lineage>
        <taxon>Bacteria</taxon>
        <taxon>Bacillati</taxon>
        <taxon>Actinomycetota</taxon>
        <taxon>Actinomycetes</taxon>
        <taxon>Kitasatosporales</taxon>
        <taxon>Streptomycetaceae</taxon>
        <taxon>Streptomyces</taxon>
    </lineage>
</organism>
<name>A0A6G4X8H1_9ACTN</name>
<dbReference type="InterPro" id="IPR052362">
    <property type="entry name" value="HTH-GbsR_regulator"/>
</dbReference>
<dbReference type="EMBL" id="JAAKZZ010000638">
    <property type="protein sequence ID" value="NGO73147.1"/>
    <property type="molecule type" value="Genomic_DNA"/>
</dbReference>
<dbReference type="PANTHER" id="PTHR38465:SF2">
    <property type="entry name" value="HTH-TYPE TRANSCRIPTIONAL REGULATOR MMPR5"/>
    <property type="match status" value="1"/>
</dbReference>
<dbReference type="PANTHER" id="PTHR38465">
    <property type="entry name" value="HTH-TYPE TRANSCRIPTIONAL REGULATOR MJ1563-RELATED"/>
    <property type="match status" value="1"/>
</dbReference>
<gene>
    <name evidence="5" type="ORF">G5C65_33415</name>
</gene>
<dbReference type="Gene3D" id="1.10.287.160">
    <property type="entry name" value="HR1 repeat"/>
    <property type="match status" value="2"/>
</dbReference>
<sequence length="354" mass="39287">MSEQVRVQPPAEPTAGEREFVERVAEHHFSAHGMPRECGRILGWLMICDPPRQPLDDLCTALGLGREQAEPFVEQMTLANVFVADKGEDGTPAVEMAENGWPHAVAATFASWPAFHESLRYGLEVLGDAPGERRRRLAELEELFRYLVTELPPMIARYQGTPGPGEEPPASQEERGERAPGAAGAAADLSEGERAFVEKIAEHYHTNDGMPLERGRVLGWLMICDPPEQSAAQLADRLGSDRDAVDRIVAQLVPDADHDGVFQRTYPDDGDDGSGGDGSGDYTVWMREGRWAAQVKAAFAGIPDFHRIVQGGLLELADAAPERRRRLERMEHFLGYLSVEIPQIWDRYEQQQAR</sequence>
<evidence type="ECO:0000313" key="5">
    <source>
        <dbReference type="EMBL" id="NGO73147.1"/>
    </source>
</evidence>
<evidence type="ECO:0000313" key="6">
    <source>
        <dbReference type="Proteomes" id="UP000477722"/>
    </source>
</evidence>
<dbReference type="GO" id="GO:0003677">
    <property type="term" value="F:DNA binding"/>
    <property type="evidence" value="ECO:0007669"/>
    <property type="project" value="UniProtKB-KW"/>
</dbReference>
<dbReference type="Proteomes" id="UP000477722">
    <property type="component" value="Unassembled WGS sequence"/>
</dbReference>
<proteinExistence type="predicted"/>
<dbReference type="AlphaFoldDB" id="A0A6G4X8H1"/>
<dbReference type="InterPro" id="IPR036388">
    <property type="entry name" value="WH-like_DNA-bd_sf"/>
</dbReference>
<comment type="caution">
    <text evidence="5">The sequence shown here is derived from an EMBL/GenBank/DDBJ whole genome shotgun (WGS) entry which is preliminary data.</text>
</comment>
<dbReference type="RefSeq" id="WP_165302813.1">
    <property type="nucleotide sequence ID" value="NZ_JAAKZZ010000638.1"/>
</dbReference>
<dbReference type="Gene3D" id="1.10.10.10">
    <property type="entry name" value="Winged helix-like DNA-binding domain superfamily/Winged helix DNA-binding domain"/>
    <property type="match status" value="2"/>
</dbReference>
<feature type="region of interest" description="Disordered" evidence="4">
    <location>
        <begin position="259"/>
        <end position="280"/>
    </location>
</feature>
<feature type="region of interest" description="Disordered" evidence="4">
    <location>
        <begin position="156"/>
        <end position="189"/>
    </location>
</feature>
<reference evidence="5 6" key="1">
    <citation type="submission" date="2020-02" db="EMBL/GenBank/DDBJ databases">
        <title>Whole-genome analyses of novel actinobacteria.</title>
        <authorList>
            <person name="Sahin N."/>
            <person name="Tatar D."/>
        </authorList>
    </citation>
    <scope>NUCLEOTIDE SEQUENCE [LARGE SCALE GENOMIC DNA]</scope>
    <source>
        <strain evidence="5 6">SB3404</strain>
    </source>
</reference>
<protein>
    <submittedName>
        <fullName evidence="5">MarR family transcriptional regulator</fullName>
    </submittedName>
</protein>
<keyword evidence="6" id="KW-1185">Reference proteome</keyword>
<accession>A0A6G4X8H1</accession>
<evidence type="ECO:0000256" key="3">
    <source>
        <dbReference type="ARBA" id="ARBA00023163"/>
    </source>
</evidence>
<evidence type="ECO:0000256" key="2">
    <source>
        <dbReference type="ARBA" id="ARBA00023125"/>
    </source>
</evidence>
<keyword evidence="2" id="KW-0238">DNA-binding</keyword>
<evidence type="ECO:0000256" key="4">
    <source>
        <dbReference type="SAM" id="MobiDB-lite"/>
    </source>
</evidence>
<keyword evidence="1" id="KW-0805">Transcription regulation</keyword>
<evidence type="ECO:0000256" key="1">
    <source>
        <dbReference type="ARBA" id="ARBA00023015"/>
    </source>
</evidence>